<dbReference type="Gene3D" id="1.10.3720.10">
    <property type="entry name" value="MetI-like"/>
    <property type="match status" value="1"/>
</dbReference>
<evidence type="ECO:0000256" key="5">
    <source>
        <dbReference type="ARBA" id="ARBA00022989"/>
    </source>
</evidence>
<accession>A0ABV6X1A6</accession>
<protein>
    <submittedName>
        <fullName evidence="10">Carbohydrate ABC transporter permease</fullName>
    </submittedName>
</protein>
<feature type="transmembrane region" description="Helical" evidence="7">
    <location>
        <begin position="240"/>
        <end position="260"/>
    </location>
</feature>
<dbReference type="Pfam" id="PF00528">
    <property type="entry name" value="BPD_transp_1"/>
    <property type="match status" value="1"/>
</dbReference>
<keyword evidence="2 7" id="KW-0813">Transport</keyword>
<evidence type="ECO:0000256" key="3">
    <source>
        <dbReference type="ARBA" id="ARBA00022475"/>
    </source>
</evidence>
<evidence type="ECO:0000256" key="2">
    <source>
        <dbReference type="ARBA" id="ARBA00022448"/>
    </source>
</evidence>
<keyword evidence="5 7" id="KW-1133">Transmembrane helix</keyword>
<feature type="compositionally biased region" description="Low complexity" evidence="8">
    <location>
        <begin position="14"/>
        <end position="26"/>
    </location>
</feature>
<evidence type="ECO:0000259" key="9">
    <source>
        <dbReference type="PROSITE" id="PS50928"/>
    </source>
</evidence>
<evidence type="ECO:0000256" key="1">
    <source>
        <dbReference type="ARBA" id="ARBA00004651"/>
    </source>
</evidence>
<keyword evidence="6 7" id="KW-0472">Membrane</keyword>
<dbReference type="PANTHER" id="PTHR43227:SF11">
    <property type="entry name" value="BLL4140 PROTEIN"/>
    <property type="match status" value="1"/>
</dbReference>
<dbReference type="Proteomes" id="UP001592530">
    <property type="component" value="Unassembled WGS sequence"/>
</dbReference>
<feature type="transmembrane region" description="Helical" evidence="7">
    <location>
        <begin position="187"/>
        <end position="209"/>
    </location>
</feature>
<evidence type="ECO:0000313" key="11">
    <source>
        <dbReference type="Proteomes" id="UP001592530"/>
    </source>
</evidence>
<organism evidence="10 11">
    <name type="scientific">Streptacidiphilus alkalitolerans</name>
    <dbReference type="NCBI Taxonomy" id="3342712"/>
    <lineage>
        <taxon>Bacteria</taxon>
        <taxon>Bacillati</taxon>
        <taxon>Actinomycetota</taxon>
        <taxon>Actinomycetes</taxon>
        <taxon>Kitasatosporales</taxon>
        <taxon>Streptomycetaceae</taxon>
        <taxon>Streptacidiphilus</taxon>
    </lineage>
</organism>
<reference evidence="10 11" key="1">
    <citation type="submission" date="2024-09" db="EMBL/GenBank/DDBJ databases">
        <authorList>
            <person name="Lee S.D."/>
        </authorList>
    </citation>
    <scope>NUCLEOTIDE SEQUENCE [LARGE SCALE GENOMIC DNA]</scope>
    <source>
        <strain evidence="10 11">N1-3</strain>
    </source>
</reference>
<dbReference type="RefSeq" id="WP_380552480.1">
    <property type="nucleotide sequence ID" value="NZ_JBHEZY010000004.1"/>
</dbReference>
<dbReference type="CDD" id="cd06261">
    <property type="entry name" value="TM_PBP2"/>
    <property type="match status" value="1"/>
</dbReference>
<feature type="transmembrane region" description="Helical" evidence="7">
    <location>
        <begin position="302"/>
        <end position="325"/>
    </location>
</feature>
<comment type="similarity">
    <text evidence="7">Belongs to the binding-protein-dependent transport system permease family.</text>
</comment>
<evidence type="ECO:0000256" key="6">
    <source>
        <dbReference type="ARBA" id="ARBA00023136"/>
    </source>
</evidence>
<gene>
    <name evidence="10" type="ORF">ACEZDB_13395</name>
</gene>
<dbReference type="InterPro" id="IPR000515">
    <property type="entry name" value="MetI-like"/>
</dbReference>
<feature type="transmembrane region" description="Helical" evidence="7">
    <location>
        <begin position="41"/>
        <end position="60"/>
    </location>
</feature>
<dbReference type="PROSITE" id="PS50928">
    <property type="entry name" value="ABC_TM1"/>
    <property type="match status" value="1"/>
</dbReference>
<evidence type="ECO:0000256" key="8">
    <source>
        <dbReference type="SAM" id="MobiDB-lite"/>
    </source>
</evidence>
<dbReference type="PANTHER" id="PTHR43227">
    <property type="entry name" value="BLL4140 PROTEIN"/>
    <property type="match status" value="1"/>
</dbReference>
<name>A0ABV6X1A6_9ACTN</name>
<dbReference type="EMBL" id="JBHEZY010000004">
    <property type="protein sequence ID" value="MFC1431639.1"/>
    <property type="molecule type" value="Genomic_DNA"/>
</dbReference>
<keyword evidence="3" id="KW-1003">Cell membrane</keyword>
<keyword evidence="4 7" id="KW-0812">Transmembrane</keyword>
<evidence type="ECO:0000313" key="10">
    <source>
        <dbReference type="EMBL" id="MFC1431639.1"/>
    </source>
</evidence>
<comment type="subcellular location">
    <subcellularLocation>
        <location evidence="1 7">Cell membrane</location>
        <topology evidence="1 7">Multi-pass membrane protein</topology>
    </subcellularLocation>
</comment>
<feature type="domain" description="ABC transmembrane type-1" evidence="9">
    <location>
        <begin position="98"/>
        <end position="321"/>
    </location>
</feature>
<evidence type="ECO:0000256" key="7">
    <source>
        <dbReference type="RuleBase" id="RU363032"/>
    </source>
</evidence>
<feature type="region of interest" description="Disordered" evidence="8">
    <location>
        <begin position="1"/>
        <end position="26"/>
    </location>
</feature>
<proteinExistence type="inferred from homology"/>
<evidence type="ECO:0000256" key="4">
    <source>
        <dbReference type="ARBA" id="ARBA00022692"/>
    </source>
</evidence>
<comment type="caution">
    <text evidence="10">The sequence shown here is derived from an EMBL/GenBank/DDBJ whole genome shotgun (WGS) entry which is preliminary data.</text>
</comment>
<feature type="transmembrane region" description="Helical" evidence="7">
    <location>
        <begin position="102"/>
        <end position="124"/>
    </location>
</feature>
<feature type="transmembrane region" description="Helical" evidence="7">
    <location>
        <begin position="136"/>
        <end position="157"/>
    </location>
</feature>
<dbReference type="InterPro" id="IPR050809">
    <property type="entry name" value="UgpAE/MalFG_permease"/>
</dbReference>
<dbReference type="InterPro" id="IPR035906">
    <property type="entry name" value="MetI-like_sf"/>
</dbReference>
<dbReference type="SUPFAM" id="SSF161098">
    <property type="entry name" value="MetI-like"/>
    <property type="match status" value="1"/>
</dbReference>
<sequence length="337" mass="36714">MTLSVPGLRRTPDPARTPSAPPRRTGLPGLRRRIRKASWSYAYLAPMAVLVLVFIVYPIFASLGYTFYRWNGIGSPTDFVGLANFREVLHDSIFWGAVEHTFVYAFVLVPVQLLIALMLALVLNNPKLRFRMFFRTVYFVPVVTSAAVVGVVMQLMLSNFGDAAGSLLSETGLTSRHIDWLGDPHTALAVIIGIGIWHTLGYNLVYFMAGLQTIPAELYEAARIDGAGPVRCFRSITLPMLRQVGVVIVVLAFIGSFQVFDLVQVLTGGGPYFATEVVNTYIYHLAFGGGSGSGAVQPDVGLASAASFLYGLLLIVFSAAQVLALRRLGRRRADPAL</sequence>